<comment type="caution">
    <text evidence="2">The sequence shown here is derived from an EMBL/GenBank/DDBJ whole genome shotgun (WGS) entry which is preliminary data.</text>
</comment>
<evidence type="ECO:0000259" key="1">
    <source>
        <dbReference type="Pfam" id="PF07603"/>
    </source>
</evidence>
<dbReference type="InterPro" id="IPR011460">
    <property type="entry name" value="Lcl_C"/>
</dbReference>
<dbReference type="Pfam" id="PF07603">
    <property type="entry name" value="Lcl_C"/>
    <property type="match status" value="1"/>
</dbReference>
<organism evidence="2 3">
    <name type="scientific">Candidatus Magnetoglobus multicellularis str. Araruama</name>
    <dbReference type="NCBI Taxonomy" id="890399"/>
    <lineage>
        <taxon>Bacteria</taxon>
        <taxon>Pseudomonadati</taxon>
        <taxon>Thermodesulfobacteriota</taxon>
        <taxon>Desulfobacteria</taxon>
        <taxon>Desulfobacterales</taxon>
        <taxon>Desulfobacteraceae</taxon>
        <taxon>Candidatus Magnetoglobus</taxon>
    </lineage>
</organism>
<name>A0A1V1P6X9_9BACT</name>
<evidence type="ECO:0000313" key="3">
    <source>
        <dbReference type="Proteomes" id="UP000189670"/>
    </source>
</evidence>
<dbReference type="Proteomes" id="UP000189670">
    <property type="component" value="Unassembled WGS sequence"/>
</dbReference>
<gene>
    <name evidence="2" type="ORF">OMM_03134</name>
</gene>
<protein>
    <recommendedName>
        <fullName evidence="1">Lcl C-terminal domain-containing protein</fullName>
    </recommendedName>
</protein>
<dbReference type="PANTHER" id="PTHR35812">
    <property type="entry name" value="LIPOPROTEIN"/>
    <property type="match status" value="1"/>
</dbReference>
<dbReference type="PANTHER" id="PTHR35812:SF1">
    <property type="entry name" value="LIPOPROTEIN"/>
    <property type="match status" value="1"/>
</dbReference>
<accession>A0A1V1P6X9</accession>
<dbReference type="AlphaFoldDB" id="A0A1V1P6X9"/>
<feature type="domain" description="Lcl C-terminal" evidence="1">
    <location>
        <begin position="88"/>
        <end position="228"/>
    </location>
</feature>
<evidence type="ECO:0000313" key="2">
    <source>
        <dbReference type="EMBL" id="ETR70591.1"/>
    </source>
</evidence>
<reference evidence="3" key="1">
    <citation type="submission" date="2012-11" db="EMBL/GenBank/DDBJ databases">
        <authorList>
            <person name="Lucero-Rivera Y.E."/>
            <person name="Tovar-Ramirez D."/>
        </authorList>
    </citation>
    <scope>NUCLEOTIDE SEQUENCE [LARGE SCALE GENOMIC DNA]</scope>
    <source>
        <strain evidence="3">Araruama</strain>
    </source>
</reference>
<dbReference type="EMBL" id="ATBP01000400">
    <property type="protein sequence ID" value="ETR70591.1"/>
    <property type="molecule type" value="Genomic_DNA"/>
</dbReference>
<sequence>MIWTCQSNNNMPKIIFAILLFIPILSHAWPIPDTGQTKCYDDKREIPCPKPGEPFYGQDGNYNINPRSFTKLGQNGKELPDDASIYLMVRDNVTGLIWEVKQEENETPNYKNPNDADNQYAWYNPNTENKGHKKKGINTHAFIQQMNQNKFGGLNDWRLPSLNELVSLCNYNKGWWTLYPIFKGPLSSFYWSSTSNALDTGGAWGVGFHYGYGHDYDKDSSYYVRAVRGGQTRLFGNLVIGSPMQAAILSIGKTLPIQWQTENIRGNVKVSLSREGGKAGTFIALATTQNDCLYEWQITGPPSPNCFLKIVPLASPDKGTQQGLFTIQESSIVSESLVPTENIETSESIIQYNPPIIKIFDPKNESITTQSQIPVHISIESVSPIKNLELFVNDEPVVLKKAPQKIKSLPGIDIRDYYVFLPKKTECHSCGGDKY</sequence>
<proteinExistence type="predicted"/>